<dbReference type="InterPro" id="IPR033389">
    <property type="entry name" value="AUX/IAA_dom"/>
</dbReference>
<dbReference type="Proteomes" id="UP000236161">
    <property type="component" value="Unassembled WGS sequence"/>
</dbReference>
<keyword evidence="4 9" id="KW-0805">Transcription regulation</keyword>
<comment type="similarity">
    <text evidence="3 9">Belongs to the ARF family.</text>
</comment>
<comment type="subcellular location">
    <subcellularLocation>
        <location evidence="2 9">Nucleus</location>
    </subcellularLocation>
</comment>
<dbReference type="PANTHER" id="PTHR31384:SF9">
    <property type="entry name" value="AUXIN RESPONSE FACTOR 19"/>
    <property type="match status" value="1"/>
</dbReference>
<dbReference type="GO" id="GO:0005634">
    <property type="term" value="C:nucleus"/>
    <property type="evidence" value="ECO:0007669"/>
    <property type="project" value="UniProtKB-SubCell"/>
</dbReference>
<evidence type="ECO:0000256" key="3">
    <source>
        <dbReference type="ARBA" id="ARBA00007853"/>
    </source>
</evidence>
<dbReference type="InterPro" id="IPR003340">
    <property type="entry name" value="B3_DNA-bd"/>
</dbReference>
<dbReference type="InterPro" id="IPR015300">
    <property type="entry name" value="DNA-bd_pseudobarrel_sf"/>
</dbReference>
<sequence length="1003" mass="110991">MNSELWHACAGPLVALPPAGTLVVYFPQGHSEQVASTLQKCADVPNYPNLPSKLICFLQNITLHADAETDEVYAHMKLQPVNAHDREALLASDVTLKVNKPQIEFFCKTLTASDTSTHGGFSVPRRAAEKIFPPLDFSKQPPAQELQARDLHDNLWNFRHIYRGQPKRHLLTTGWSLFVSGKRLVAGDSVIFVRDAKSQLLMGIRRANRQLANVSSSVLSSDSMHIGILAAAAHAVTNNSSFTVFYNPRASPSEFVVPLAKYNKAVYASQISLGMRFRMMFETEDLGIRRYMGTILGISDFDPTKWKNSQWRNLQVGWDECASGERRDRVSIWEIEPVMAPFFICPPPIFSIKRPRGIGMQDDETSEMENLFKRALPWLGEEVCIKDPESQNTVMPGLSLIQWLNMQQNCNSVLPNINLQPDGIRPLSGSLQNLGQTDSSNLSGLQGQYLQHTNVEFNASSLLQSQPLVQASDSSMLLNQSGSLYSTQQSLQDMKTNLVNQTCAVNQILTQFSQPQSLVENLAKQQQVLSTKQNGMPILLSDQGNQQVSLAANQIQLQLLQNLQQRKQVLMSQSIMQRDTQKPNISLEVSKQHLANSQQLNSISQQCLKSTHSMQLPRSLHDQVTSKIQCQQSMLSELPGTSNPTTVATSCSLADGVAHSGLPSFTTSTLANCTVISEPNISHNSSTMITEKTTQPVILSSNSLADMVTRSNFFGNNARSIINHQKHTVSFAGEHLMDAGVSGTNFCMRTQPEPSCSAASTYLCQTERLLQQNFASLSQSTILKTGVLDNNVVQVNSTRNNAPIHVNPAGLPICTNFLLKDRIDSGLSRGNVLGNNCVGKDVQQEVSSSVTSQSFGVPEMAFESIDSTIDENCFLPQNAWAPTPQLQPMRTYTKVYKRGAVGRSIDITRYLGYNELRHDLARMFSLEGQLEDRHKVGWKLVYVDHENDVLLVGDDPWEEFVNCVRCIRILSPQEVQQMSLDGDLESKLFSNQAGSSTTGGSVI</sequence>
<dbReference type="PROSITE" id="PS50863">
    <property type="entry name" value="B3"/>
    <property type="match status" value="1"/>
</dbReference>
<dbReference type="CDD" id="cd10017">
    <property type="entry name" value="B3_DNA"/>
    <property type="match status" value="1"/>
</dbReference>
<evidence type="ECO:0000256" key="7">
    <source>
        <dbReference type="ARBA" id="ARBA00023242"/>
    </source>
</evidence>
<evidence type="ECO:0000256" key="2">
    <source>
        <dbReference type="ARBA" id="ARBA00004123"/>
    </source>
</evidence>
<evidence type="ECO:0000256" key="8">
    <source>
        <dbReference type="ARBA" id="ARBA00023294"/>
    </source>
</evidence>
<dbReference type="SUPFAM" id="SSF54277">
    <property type="entry name" value="CAD &amp; PB1 domains"/>
    <property type="match status" value="1"/>
</dbReference>
<evidence type="ECO:0000256" key="4">
    <source>
        <dbReference type="ARBA" id="ARBA00023015"/>
    </source>
</evidence>
<dbReference type="GO" id="GO:0006355">
    <property type="term" value="P:regulation of DNA-templated transcription"/>
    <property type="evidence" value="ECO:0007669"/>
    <property type="project" value="InterPro"/>
</dbReference>
<keyword evidence="8 9" id="KW-0927">Auxin signaling pathway</keyword>
<evidence type="ECO:0000313" key="13">
    <source>
        <dbReference type="Proteomes" id="UP000236161"/>
    </source>
</evidence>
<feature type="domain" description="TF-B3" evidence="10">
    <location>
        <begin position="106"/>
        <end position="208"/>
    </location>
</feature>
<comment type="function">
    <text evidence="1 9">Auxin response factors (ARFs) are transcriptional factors that bind specifically to the DNA sequence 5'-TGTCTC-3' found in the auxin-responsive promoter elements (AuxREs).</text>
</comment>
<keyword evidence="13" id="KW-1185">Reference proteome</keyword>
<evidence type="ECO:0000259" key="10">
    <source>
        <dbReference type="PROSITE" id="PS50863"/>
    </source>
</evidence>
<dbReference type="FunFam" id="2.40.330.10:FF:000001">
    <property type="entry name" value="Auxin response factor"/>
    <property type="match status" value="1"/>
</dbReference>
<evidence type="ECO:0000259" key="11">
    <source>
        <dbReference type="PROSITE" id="PS51745"/>
    </source>
</evidence>
<evidence type="ECO:0000256" key="9">
    <source>
        <dbReference type="RuleBase" id="RU004561"/>
    </source>
</evidence>
<reference evidence="12 13" key="1">
    <citation type="journal article" date="2017" name="Nature">
        <title>The Apostasia genome and the evolution of orchids.</title>
        <authorList>
            <person name="Zhang G.Q."/>
            <person name="Liu K.W."/>
            <person name="Li Z."/>
            <person name="Lohaus R."/>
            <person name="Hsiao Y.Y."/>
            <person name="Niu S.C."/>
            <person name="Wang J.Y."/>
            <person name="Lin Y.C."/>
            <person name="Xu Q."/>
            <person name="Chen L.J."/>
            <person name="Yoshida K."/>
            <person name="Fujiwara S."/>
            <person name="Wang Z.W."/>
            <person name="Zhang Y.Q."/>
            <person name="Mitsuda N."/>
            <person name="Wang M."/>
            <person name="Liu G.H."/>
            <person name="Pecoraro L."/>
            <person name="Huang H.X."/>
            <person name="Xiao X.J."/>
            <person name="Lin M."/>
            <person name="Wu X.Y."/>
            <person name="Wu W.L."/>
            <person name="Chen Y.Y."/>
            <person name="Chang S.B."/>
            <person name="Sakamoto S."/>
            <person name="Ohme-Takagi M."/>
            <person name="Yagi M."/>
            <person name="Zeng S.J."/>
            <person name="Shen C.Y."/>
            <person name="Yeh C.M."/>
            <person name="Luo Y.B."/>
            <person name="Tsai W.C."/>
            <person name="Van de Peer Y."/>
            <person name="Liu Z.J."/>
        </authorList>
    </citation>
    <scope>NUCLEOTIDE SEQUENCE [LARGE SCALE GENOMIC DNA]</scope>
    <source>
        <strain evidence="13">cv. Shenzhen</strain>
        <tissue evidence="12">Stem</tissue>
    </source>
</reference>
<dbReference type="STRING" id="1088818.A0A2I0ABM0"/>
<dbReference type="PROSITE" id="PS51745">
    <property type="entry name" value="PB1"/>
    <property type="match status" value="1"/>
</dbReference>
<dbReference type="Gene3D" id="2.40.330.10">
    <property type="entry name" value="DNA-binding pseudobarrel domain"/>
    <property type="match status" value="1"/>
</dbReference>
<organism evidence="12 13">
    <name type="scientific">Apostasia shenzhenica</name>
    <dbReference type="NCBI Taxonomy" id="1088818"/>
    <lineage>
        <taxon>Eukaryota</taxon>
        <taxon>Viridiplantae</taxon>
        <taxon>Streptophyta</taxon>
        <taxon>Embryophyta</taxon>
        <taxon>Tracheophyta</taxon>
        <taxon>Spermatophyta</taxon>
        <taxon>Magnoliopsida</taxon>
        <taxon>Liliopsida</taxon>
        <taxon>Asparagales</taxon>
        <taxon>Orchidaceae</taxon>
        <taxon>Apostasioideae</taxon>
        <taxon>Apostasia</taxon>
    </lineage>
</organism>
<dbReference type="PANTHER" id="PTHR31384">
    <property type="entry name" value="AUXIN RESPONSE FACTOR 4-RELATED"/>
    <property type="match status" value="1"/>
</dbReference>
<name>A0A2I0ABM0_9ASPA</name>
<dbReference type="OrthoDB" id="2016915at2759"/>
<keyword evidence="5 9" id="KW-0238">DNA-binding</keyword>
<dbReference type="InterPro" id="IPR044835">
    <property type="entry name" value="ARF_plant"/>
</dbReference>
<dbReference type="Gene3D" id="2.30.30.1040">
    <property type="match status" value="1"/>
</dbReference>
<protein>
    <recommendedName>
        <fullName evidence="9">Auxin response factor</fullName>
    </recommendedName>
</protein>
<evidence type="ECO:0000256" key="1">
    <source>
        <dbReference type="ARBA" id="ARBA00003182"/>
    </source>
</evidence>
<feature type="domain" description="PB1" evidence="11">
    <location>
        <begin position="890"/>
        <end position="974"/>
    </location>
</feature>
<dbReference type="GO" id="GO:0009734">
    <property type="term" value="P:auxin-activated signaling pathway"/>
    <property type="evidence" value="ECO:0007669"/>
    <property type="project" value="UniProtKB-KW"/>
</dbReference>
<evidence type="ECO:0000256" key="6">
    <source>
        <dbReference type="ARBA" id="ARBA00023163"/>
    </source>
</evidence>
<dbReference type="InterPro" id="IPR053793">
    <property type="entry name" value="PB1-like"/>
</dbReference>
<proteinExistence type="inferred from homology"/>
<keyword evidence="6 9" id="KW-0804">Transcription</keyword>
<dbReference type="FunFam" id="3.10.20.90:FF:000047">
    <property type="entry name" value="Auxin response factor"/>
    <property type="match status" value="1"/>
</dbReference>
<dbReference type="Pfam" id="PF02362">
    <property type="entry name" value="B3"/>
    <property type="match status" value="1"/>
</dbReference>
<dbReference type="InterPro" id="IPR010525">
    <property type="entry name" value="ARF_dom"/>
</dbReference>
<dbReference type="Pfam" id="PF02309">
    <property type="entry name" value="AUX_IAA"/>
    <property type="match status" value="1"/>
</dbReference>
<dbReference type="FunFam" id="2.30.30.1040:FF:000001">
    <property type="entry name" value="Auxin response factor"/>
    <property type="match status" value="1"/>
</dbReference>
<keyword evidence="7 9" id="KW-0539">Nucleus</keyword>
<dbReference type="EMBL" id="KZ452001">
    <property type="protein sequence ID" value="PKA52915.1"/>
    <property type="molecule type" value="Genomic_DNA"/>
</dbReference>
<evidence type="ECO:0000313" key="12">
    <source>
        <dbReference type="EMBL" id="PKA52915.1"/>
    </source>
</evidence>
<dbReference type="Gene3D" id="3.10.20.90">
    <property type="entry name" value="Phosphatidylinositol 3-kinase Catalytic Subunit, Chain A, domain 1"/>
    <property type="match status" value="1"/>
</dbReference>
<evidence type="ECO:0000256" key="5">
    <source>
        <dbReference type="ARBA" id="ARBA00023125"/>
    </source>
</evidence>
<comment type="subunit">
    <text evidence="9">Homodimers and heterodimers.</text>
</comment>
<gene>
    <name evidence="12" type="primary">ARF19</name>
    <name evidence="12" type="ORF">AXF42_Ash001896</name>
</gene>
<dbReference type="SMART" id="SM01019">
    <property type="entry name" value="B3"/>
    <property type="match status" value="1"/>
</dbReference>
<accession>A0A2I0ABM0</accession>
<dbReference type="SUPFAM" id="SSF101936">
    <property type="entry name" value="DNA-binding pseudobarrel domain"/>
    <property type="match status" value="1"/>
</dbReference>
<dbReference type="AlphaFoldDB" id="A0A2I0ABM0"/>
<dbReference type="Pfam" id="PF06507">
    <property type="entry name" value="ARF_AD"/>
    <property type="match status" value="1"/>
</dbReference>
<dbReference type="GO" id="GO:0003677">
    <property type="term" value="F:DNA binding"/>
    <property type="evidence" value="ECO:0007669"/>
    <property type="project" value="UniProtKB-KW"/>
</dbReference>